<feature type="transmembrane region" description="Helical" evidence="6">
    <location>
        <begin position="1538"/>
        <end position="1559"/>
    </location>
</feature>
<dbReference type="InterPro" id="IPR003410">
    <property type="entry name" value="HYR_dom"/>
</dbReference>
<evidence type="ECO:0000259" key="7">
    <source>
        <dbReference type="PROSITE" id="PS50825"/>
    </source>
</evidence>
<evidence type="ECO:0000256" key="4">
    <source>
        <dbReference type="ARBA" id="ARBA00023180"/>
    </source>
</evidence>
<feature type="domain" description="Sushi" evidence="8">
    <location>
        <begin position="790"/>
        <end position="866"/>
    </location>
</feature>
<feature type="region of interest" description="Disordered" evidence="5">
    <location>
        <begin position="2510"/>
        <end position="2541"/>
    </location>
</feature>
<feature type="compositionally biased region" description="Polar residues" evidence="5">
    <location>
        <begin position="2414"/>
        <end position="2428"/>
    </location>
</feature>
<dbReference type="InterPro" id="IPR000436">
    <property type="entry name" value="Sushi_SCR_CCP_dom"/>
</dbReference>
<evidence type="ECO:0000256" key="1">
    <source>
        <dbReference type="ARBA" id="ARBA00022659"/>
    </source>
</evidence>
<feature type="region of interest" description="Disordered" evidence="5">
    <location>
        <begin position="2087"/>
        <end position="2111"/>
    </location>
</feature>
<evidence type="ECO:0000256" key="2">
    <source>
        <dbReference type="ARBA" id="ARBA00022737"/>
    </source>
</evidence>
<dbReference type="Pfam" id="PF00084">
    <property type="entry name" value="Sushi"/>
    <property type="match status" value="1"/>
</dbReference>
<proteinExistence type="predicted"/>
<feature type="domain" description="HYR" evidence="7">
    <location>
        <begin position="1227"/>
        <end position="1308"/>
    </location>
</feature>
<evidence type="ECO:0000256" key="5">
    <source>
        <dbReference type="SAM" id="MobiDB-lite"/>
    </source>
</evidence>
<dbReference type="CDD" id="cd00033">
    <property type="entry name" value="CCP"/>
    <property type="match status" value="6"/>
</dbReference>
<feature type="region of interest" description="Disordered" evidence="5">
    <location>
        <begin position="2560"/>
        <end position="2599"/>
    </location>
</feature>
<dbReference type="PROSITE" id="PS50825">
    <property type="entry name" value="HYR"/>
    <property type="match status" value="1"/>
</dbReference>
<feature type="transmembrane region" description="Helical" evidence="6">
    <location>
        <begin position="1416"/>
        <end position="1436"/>
    </location>
</feature>
<feature type="compositionally biased region" description="Acidic residues" evidence="5">
    <location>
        <begin position="2921"/>
        <end position="2937"/>
    </location>
</feature>
<dbReference type="Gene3D" id="2.10.70.10">
    <property type="entry name" value="Complement Module, domain 1"/>
    <property type="match status" value="9"/>
</dbReference>
<gene>
    <name evidence="9" type="ORF">Cvel_4575</name>
</gene>
<reference evidence="9" key="1">
    <citation type="submission" date="2014-11" db="EMBL/GenBank/DDBJ databases">
        <authorList>
            <person name="Otto D Thomas"/>
            <person name="Naeem Raeece"/>
        </authorList>
    </citation>
    <scope>NUCLEOTIDE SEQUENCE</scope>
</reference>
<evidence type="ECO:0000259" key="8">
    <source>
        <dbReference type="PROSITE" id="PS50923"/>
    </source>
</evidence>
<feature type="compositionally biased region" description="Basic and acidic residues" evidence="5">
    <location>
        <begin position="2972"/>
        <end position="2981"/>
    </location>
</feature>
<evidence type="ECO:0000313" key="9">
    <source>
        <dbReference type="EMBL" id="CEM27682.1"/>
    </source>
</evidence>
<feature type="transmembrane region" description="Helical" evidence="6">
    <location>
        <begin position="1456"/>
        <end position="1474"/>
    </location>
</feature>
<dbReference type="InterPro" id="IPR035976">
    <property type="entry name" value="Sushi/SCR/CCP_sf"/>
</dbReference>
<name>A0A0G4GEC1_9ALVE</name>
<dbReference type="PANTHER" id="PTHR19325">
    <property type="entry name" value="COMPLEMENT COMPONENT-RELATED SUSHI DOMAIN-CONTAINING"/>
    <property type="match status" value="1"/>
</dbReference>
<sequence>MKANADKRIFREIQGDPVVHAYFDAAFVLATYGARLGYAIRDCGTPPAADPNGDRTFIGTLLNDRAVYTCNQGYFLRGEDTLVCENGTTPSWSPTLPPVCNAATCPDLPTLTDGSIVYTPASRAFPSNATFTCNDGYYLTTTNTSTFLDSCVANSTGVFWPSQELPFFPACNSLFCPNSLTIPTNGNLTFTPTSRLYQATATYSCDDGYELTAPGGATYTITGPTYTDTCTATGVTASWPTQTQQPTCQAVTCPASIGAPTDGSIVFSPASRLFEATATYACDDGYELTAPGGATYTITGPTYTDTCTATGVAASWPTQTQQPTCELITCPANLVAPVNGGLSFLPASRLFPATATFTCNDGYQLTAPGGASYTITGTDYTDTCGATGSVGFWPVAAEQPTCDPVTCPASIGAPTDGSIVFSPASRLFEATATYACDDGYELTAPGGATYTITGPTYTDTCTATGVTASWPSQGQEPTCELITCPLNLLAPVNGGLSFLPASRLFPATATFTCNDGYQLTAPGGASYTITGTTYTDTCGATGAVGFWPVAAEQPTCDPITCPLSIAAPTNGNLVFSPVSRLYQATATYSCDDGYQLTAPGGATYTITGPTYTDTCTATGVTASWPSQGQEPTCEGVTCPLTISAPTDGTLAFSPLTRVYPATATFGCTDGYQLTAPGGASYTITGTSYTDTCAATGVMTSWPIAAEQPTCEPVLCPTTIAAPTDGALAFLPVTREFPATATYSCDVGYQLTAPAGATYTITGATYTDTCTALGVVTSWPTDTQQPTCEAVPCPNTLTAPLNGNLAYSPTTRLFPATATYSCNSGYQLTAPGGATYTITGPTYTDTCTAVGMVTSWPLGGQEPSCQAVACPGVPAPTNGFVSTTNGGVFPSDATFTCGFGYVLTAAVGATYTVTGPSYTDSCTATGSVTSWPAAGLEPTCERAPCNEATDPQPNALIGNGARVATSTPAGSLGDVQGFDYTCQNGYRLTTPTTPGDPEITLDFTCVGVAVGVAEWQLNAGFAMDGCTVRATCDEATDPDPNVVRAQTFRTNTPTGQTGDVVNFQYGCSPDYMAASSPTVITTSFLFPFTCTGDAYNSAVWAGALPDPACIDVDECFFGLHACDLSISQCVNEPGTFRCDDGADIVCPDATEIGTDAGRADLEMTTDVVDTLPAGSAFDLSDGVIVPEKLLDGGLIGSILSVGDAFSVVLSAVDSAGNNSTCTYTVTVADLEAPLIVCTSVVNAIEVLGVAPSVFFPAAIAQDNVDGRLVPTYSAENGTQFGDPVTVVTATAEDSAGNAATCDTLILVDICRFYFVPNFGNDRTEEDYLYWIAGLCAECPQNANCTGVTRYPTALVLPCPIDTACRAGRQELYQANDPGTDCLFGMKGPLCDECIDGFNSQIPTQPCQGCPSATMTPALIMGGYAVAFTIVALLYTMLIVTSEPEQDMQDHKVMIKQLFNYFNLISTLTSFQYYRISTDTESISKELQVPKELLAFRIQDVIPVKRLPALHEFLSMLCVAEKNFGATGDVRVFISNMLQAAIPVLVYIVVIIFSLLLVFVFRRLRRKDAVVSALKSRTFRHFANGRVKLNSDAEEESVFDHTGTKGFRQSEKKRGSLAGSVARSTLNSLAFLVGKSKPSPSAAAAAAENQSGEKEVVSPVQQLNPAVSRQTSVVSPAPVSAIDGPRESVVSGGEGDFDGASQQHRQRRGSGGSAQSEPGLPPGVQLLRSATGRSRVEAQRDRRLELLDFIAFFSTLKMKKAQFLRNFSFLLGGYADEFFYWETVIMIRKLTLQLVIAYPIVMDDSDSRTFLIIFHAAFFLIIQLWNKPYQQKGKDVLNKMEALSLVSWILIIILFSGMYLFNPAARWIVFLSTMMTVFLLMYVVPAIFLIADGFIREILTKSREISRQDWDQVKGWKKLLRRSRIDTCLLYCFRCYTQRTMTDVVRLQSLDGDREGWFLLKVDSHRQVQQRRGTQQRLNLEVSIARNIISREIQNVLHLWQAARFFFVKGFTDGQGPEAKTIRCRKRLFWSTREVCVSHPPRAAEFLIRLGMIIRKTLRKDPEMASRAQEDDHYVEFKSFAFDLLEPSRDRQRRRSTAKGRSPGGQEFSPARRNIQLAVPDASRGLQRADTRGPLRTSFWDWPLTTRLRPRQGNTPRPRRHSLATSQLRSSFTNISERLRTPRQPAEPRWRPPVTGFDEEKLRFVFGGPAASPRGMGGDRAPYERAQAGAAYVVTGRPVSAPYASAGRLEEARGGSVGELLDETANGGLTFGDSEDSSIPPAPLPVLVNGRPGLLRAASNLLQSMRSRRMSSATNLNGERENRGEVPPGIPTDAVTISSGSSVDPGGAGFPPPPAWNSVPAPLSARRPVLSRSQSRAESIRTDARRSRFASQRGGRPAAPGRGGLSSRRGMAASGRQVSFLSPPTRSLDNSYVDVEDPPPPVESQAPPATSHASAMPLEMCSEVGGEGKEERLPREEAEEEGGGGGGPDSTPAVPLSLPVEECFDGNVLIEGEGQRGAAGGGSPYSIAEEGDVTSGQSETERDQSLRHLKTLRDHAVFEFDVDEANPGGHTRGGGARGTEEASEEIMKEAAAASPPLGVRERSPMHSFALQAEEMHAAEPGDPIDLAAEDDDVVVEPVERSREQSRQTRRLGGDGSRSSQTPRDQQRRTHSSLSLPEISVSRNSGSGLEMHSVIEGDQSFLGSDHAQQAAWGASGSIWKEVGVDLTSLLALEDALVWLEEEGLREMQRQTQPDASGRRPSTDGMDADPRSRACRSLLMSHTDDLDQLAAIGEAFFTHSAVKKAKHKGVKLQRLVEAVFSIKAVDPKVILWLYPVFLSRCVWGGAASSCMDLESMNRGAGMLWQTAGARDEERPLKSVPYRSQSAGLSVVSHPQQRQPQQVLALSPDRFGSSLSDLASRPAAEGEGEDAADMGEEEGEAPDSERAEGESVAAFGQKGHSTPAEWFLGRTASGCHRGRERERESQAEGTQRGKHLMGQRIPNRLCSRMRSFSEPPLRSRDDQSDSMPIPDSSSSVEFQDSAVTQGEGREKERKSLTGSGQRAPLSVVAFQWDQSGAVSLGPLGSACEAPLQESSDMGESELHRRQFSRLPPAPSSSSGMGMQQSAGSRPYEPGRLPPVPAEMVESFAESEIATGLTPAQSGR</sequence>
<feature type="domain" description="Sushi" evidence="8">
    <location>
        <begin position="103"/>
        <end position="173"/>
    </location>
</feature>
<dbReference type="Pfam" id="PF02494">
    <property type="entry name" value="HYR"/>
    <property type="match status" value="1"/>
</dbReference>
<dbReference type="VEuPathDB" id="CryptoDB:Cvel_4575"/>
<keyword evidence="2" id="KW-0677">Repeat</keyword>
<feature type="domain" description="Sushi" evidence="8">
    <location>
        <begin position="405"/>
        <end position="481"/>
    </location>
</feature>
<organism evidence="9">
    <name type="scientific">Chromera velia CCMP2878</name>
    <dbReference type="NCBI Taxonomy" id="1169474"/>
    <lineage>
        <taxon>Eukaryota</taxon>
        <taxon>Sar</taxon>
        <taxon>Alveolata</taxon>
        <taxon>Colpodellida</taxon>
        <taxon>Chromeraceae</taxon>
        <taxon>Chromera</taxon>
    </lineage>
</organism>
<keyword evidence="4" id="KW-0325">Glycoprotein</keyword>
<keyword evidence="6" id="KW-1133">Transmembrane helix</keyword>
<dbReference type="SMART" id="SM00032">
    <property type="entry name" value="CCP"/>
    <property type="match status" value="12"/>
</dbReference>
<protein>
    <recommendedName>
        <fullName evidence="10">HYR domain-containing protein</fullName>
    </recommendedName>
</protein>
<feature type="region of interest" description="Disordered" evidence="5">
    <location>
        <begin position="2305"/>
        <end position="2451"/>
    </location>
</feature>
<feature type="domain" description="Sushi" evidence="8">
    <location>
        <begin position="251"/>
        <end position="327"/>
    </location>
</feature>
<dbReference type="PANTHER" id="PTHR19325:SF575">
    <property type="entry name" value="LOCOMOTION-RELATED PROTEIN HIKARU GENKI"/>
    <property type="match status" value="1"/>
</dbReference>
<feature type="region of interest" description="Disordered" evidence="5">
    <location>
        <begin position="3074"/>
        <end position="3158"/>
    </location>
</feature>
<feature type="compositionally biased region" description="Basic and acidic residues" evidence="5">
    <location>
        <begin position="2464"/>
        <end position="2474"/>
    </location>
</feature>
<keyword evidence="6" id="KW-0472">Membrane</keyword>
<feature type="transmembrane region" description="Helical" evidence="6">
    <location>
        <begin position="1805"/>
        <end position="1823"/>
    </location>
</feature>
<feature type="region of interest" description="Disordered" evidence="5">
    <location>
        <begin position="1664"/>
        <end position="1722"/>
    </location>
</feature>
<feature type="compositionally biased region" description="Low complexity" evidence="5">
    <location>
        <begin position="3110"/>
        <end position="3123"/>
    </location>
</feature>
<feature type="domain" description="Sushi" evidence="8">
    <location>
        <begin position="559"/>
        <end position="635"/>
    </location>
</feature>
<feature type="domain" description="Sushi" evidence="8">
    <location>
        <begin position="174"/>
        <end position="250"/>
    </location>
</feature>
<evidence type="ECO:0000256" key="3">
    <source>
        <dbReference type="ARBA" id="ARBA00023157"/>
    </source>
</evidence>
<feature type="domain" description="Sushi" evidence="8">
    <location>
        <begin position="41"/>
        <end position="102"/>
    </location>
</feature>
<feature type="region of interest" description="Disordered" evidence="5">
    <location>
        <begin position="2463"/>
        <end position="2495"/>
    </location>
</feature>
<feature type="compositionally biased region" description="Low complexity" evidence="5">
    <location>
        <begin position="3020"/>
        <end position="3030"/>
    </location>
</feature>
<feature type="compositionally biased region" description="Basic and acidic residues" evidence="5">
    <location>
        <begin position="2635"/>
        <end position="2644"/>
    </location>
</feature>
<evidence type="ECO:0008006" key="10">
    <source>
        <dbReference type="Google" id="ProtNLM"/>
    </source>
</evidence>
<feature type="region of interest" description="Disordered" evidence="5">
    <location>
        <begin position="2910"/>
        <end position="3059"/>
    </location>
</feature>
<feature type="region of interest" description="Disordered" evidence="5">
    <location>
        <begin position="2743"/>
        <end position="2766"/>
    </location>
</feature>
<dbReference type="InterPro" id="IPR050350">
    <property type="entry name" value="Compl-Cell_Adhes-Reg"/>
</dbReference>
<dbReference type="PROSITE" id="PS50923">
    <property type="entry name" value="SUSHI"/>
    <property type="match status" value="7"/>
</dbReference>
<accession>A0A0G4GEC1</accession>
<feature type="region of interest" description="Disordered" evidence="5">
    <location>
        <begin position="2634"/>
        <end position="2682"/>
    </location>
</feature>
<feature type="compositionally biased region" description="Basic and acidic residues" evidence="5">
    <location>
        <begin position="2753"/>
        <end position="2766"/>
    </location>
</feature>
<feature type="transmembrane region" description="Helical" evidence="6">
    <location>
        <begin position="1843"/>
        <end position="1859"/>
    </location>
</feature>
<keyword evidence="6" id="KW-0812">Transmembrane</keyword>
<dbReference type="EMBL" id="CDMZ01001126">
    <property type="protein sequence ID" value="CEM27682.1"/>
    <property type="molecule type" value="Genomic_DNA"/>
</dbReference>
<dbReference type="SUPFAM" id="SSF57535">
    <property type="entry name" value="Complement control module/SCR domain"/>
    <property type="match status" value="5"/>
</dbReference>
<evidence type="ECO:0000256" key="6">
    <source>
        <dbReference type="SAM" id="Phobius"/>
    </source>
</evidence>
<keyword evidence="1" id="KW-0768">Sushi</keyword>
<feature type="transmembrane region" description="Helical" evidence="6">
    <location>
        <begin position="1865"/>
        <end position="1889"/>
    </location>
</feature>
<keyword evidence="3" id="KW-1015">Disulfide bond</keyword>